<comment type="caution">
    <text evidence="1">The sequence shown here is derived from an EMBL/GenBank/DDBJ whole genome shotgun (WGS) entry which is preliminary data.</text>
</comment>
<dbReference type="PATRIC" id="fig|1265818.5.peg.727"/>
<sequence>MFGGDEMTLQFILGKAGSGKTTKLIQEMKKKWRTTSE</sequence>
<protein>
    <submittedName>
        <fullName evidence="1">Uncharacterized protein</fullName>
    </submittedName>
</protein>
<dbReference type="Proteomes" id="UP000019246">
    <property type="component" value="Unassembled WGS sequence"/>
</dbReference>
<dbReference type="EMBL" id="AOCG01000003">
    <property type="protein sequence ID" value="EUJ21034.1"/>
    <property type="molecule type" value="Genomic_DNA"/>
</dbReference>
<reference evidence="1 2" key="1">
    <citation type="journal article" date="2014" name="Int. J. Syst. Evol. Microbiol.">
        <title>Listeria floridensis sp. nov., Listeria aquatica sp. nov., Listeria cornellensis sp. nov., Listeria riparia sp. nov. and Listeria grandensis sp. nov., from agricultural and natural environments.</title>
        <authorList>
            <person name="den Bakker H.C."/>
            <person name="Warchocki S."/>
            <person name="Wright E.M."/>
            <person name="Allred A.F."/>
            <person name="Ahlstrom C."/>
            <person name="Manuel C.S."/>
            <person name="Stasiewicz M.J."/>
            <person name="Burrell A."/>
            <person name="Roof S."/>
            <person name="Strawn L."/>
            <person name="Fortes E.D."/>
            <person name="Nightingale K.K."/>
            <person name="Kephart D."/>
            <person name="Wiedmann M."/>
        </authorList>
    </citation>
    <scope>NUCLEOTIDE SEQUENCE [LARGE SCALE GENOMIC DNA]</scope>
    <source>
        <strain evidence="1 2">FSL S10-1188</strain>
    </source>
</reference>
<evidence type="ECO:0000313" key="1">
    <source>
        <dbReference type="EMBL" id="EUJ21034.1"/>
    </source>
</evidence>
<organism evidence="1 2">
    <name type="scientific">Listeria aquatica FSL S10-1188</name>
    <dbReference type="NCBI Taxonomy" id="1265818"/>
    <lineage>
        <taxon>Bacteria</taxon>
        <taxon>Bacillati</taxon>
        <taxon>Bacillota</taxon>
        <taxon>Bacilli</taxon>
        <taxon>Bacillales</taxon>
        <taxon>Listeriaceae</taxon>
        <taxon>Listeria</taxon>
    </lineage>
</organism>
<keyword evidence="2" id="KW-1185">Reference proteome</keyword>
<accession>W7B1B2</accession>
<dbReference type="Gene3D" id="3.40.50.300">
    <property type="entry name" value="P-loop containing nucleotide triphosphate hydrolases"/>
    <property type="match status" value="1"/>
</dbReference>
<dbReference type="InterPro" id="IPR027417">
    <property type="entry name" value="P-loop_NTPase"/>
</dbReference>
<proteinExistence type="predicted"/>
<dbReference type="STRING" id="1265818.MAQA_03611"/>
<gene>
    <name evidence="1" type="ORF">MAQA_03611</name>
</gene>
<dbReference type="AlphaFoldDB" id="W7B1B2"/>
<name>W7B1B2_9LIST</name>
<evidence type="ECO:0000313" key="2">
    <source>
        <dbReference type="Proteomes" id="UP000019246"/>
    </source>
</evidence>